<reference evidence="3 4" key="1">
    <citation type="submission" date="2017-12" db="EMBL/GenBank/DDBJ databases">
        <title>Genome sequence of Pseudomonas palleroniana MAB3.</title>
        <authorList>
            <person name="Nascimento F.X."/>
        </authorList>
    </citation>
    <scope>NUCLEOTIDE SEQUENCE [LARGE SCALE GENOMIC DNA]</scope>
    <source>
        <strain evidence="3 4">MAB3</strain>
    </source>
</reference>
<proteinExistence type="inferred from homology"/>
<dbReference type="GO" id="GO:0016491">
    <property type="term" value="F:oxidoreductase activity"/>
    <property type="evidence" value="ECO:0007669"/>
    <property type="project" value="UniProtKB-KW"/>
</dbReference>
<dbReference type="CDD" id="cd05233">
    <property type="entry name" value="SDR_c"/>
    <property type="match status" value="1"/>
</dbReference>
<sequence length="237" mass="24756">MIDLSQQVFWVTGASGAIGRAICEHLHQLGGLVVASGRNLDSLPESRPGLQRRVVDVTDRHAVDAAAHDIQGEYGRIDGLVTCTTIPGFGDFLTLPDEGWTAVLDTKLMGSIRPARAVIPAMIDQGRGSIVFISGRGGSVPPPRHLPGACANSALNLLAQGLATEYGQYGIRINSLAPGPIESPRLEQMKAGVANSRSALGGAGKPEDVAHAVSFLLSPSSRHMTGICLPVDGGRAR</sequence>
<evidence type="ECO:0000313" key="4">
    <source>
        <dbReference type="Proteomes" id="UP000237830"/>
    </source>
</evidence>
<dbReference type="InterPro" id="IPR002347">
    <property type="entry name" value="SDR_fam"/>
</dbReference>
<gene>
    <name evidence="3" type="ORF">CYL20_04315</name>
</gene>
<dbReference type="RefSeq" id="WP_104993729.1">
    <property type="nucleotide sequence ID" value="NZ_CP025494.1"/>
</dbReference>
<name>A0A2L1J5Q0_9PSED</name>
<dbReference type="PRINTS" id="PR00081">
    <property type="entry name" value="GDHRDH"/>
</dbReference>
<comment type="similarity">
    <text evidence="1">Belongs to the short-chain dehydrogenases/reductases (SDR) family.</text>
</comment>
<dbReference type="Proteomes" id="UP000237830">
    <property type="component" value="Chromosome"/>
</dbReference>
<dbReference type="Gene3D" id="3.40.50.720">
    <property type="entry name" value="NAD(P)-binding Rossmann-like Domain"/>
    <property type="match status" value="1"/>
</dbReference>
<dbReference type="InterPro" id="IPR051122">
    <property type="entry name" value="SDR_DHRS6-like"/>
</dbReference>
<evidence type="ECO:0000313" key="3">
    <source>
        <dbReference type="EMBL" id="AVE03805.1"/>
    </source>
</evidence>
<dbReference type="SUPFAM" id="SSF51735">
    <property type="entry name" value="NAD(P)-binding Rossmann-fold domains"/>
    <property type="match status" value="1"/>
</dbReference>
<accession>A0A2L1J5Q0</accession>
<dbReference type="InterPro" id="IPR036291">
    <property type="entry name" value="NAD(P)-bd_dom_sf"/>
</dbReference>
<dbReference type="EMBL" id="CP025494">
    <property type="protein sequence ID" value="AVE03805.1"/>
    <property type="molecule type" value="Genomic_DNA"/>
</dbReference>
<evidence type="ECO:0000256" key="1">
    <source>
        <dbReference type="ARBA" id="ARBA00006484"/>
    </source>
</evidence>
<keyword evidence="2" id="KW-0560">Oxidoreductase</keyword>
<dbReference type="PANTHER" id="PTHR43477">
    <property type="entry name" value="DIHYDROANTICAPSIN 7-DEHYDROGENASE"/>
    <property type="match status" value="1"/>
</dbReference>
<dbReference type="PANTHER" id="PTHR43477:SF1">
    <property type="entry name" value="DIHYDROANTICAPSIN 7-DEHYDROGENASE"/>
    <property type="match status" value="1"/>
</dbReference>
<protein>
    <submittedName>
        <fullName evidence="3">NAD(P)-dependent oxidoreductase</fullName>
    </submittedName>
</protein>
<evidence type="ECO:0000256" key="2">
    <source>
        <dbReference type="ARBA" id="ARBA00023002"/>
    </source>
</evidence>
<dbReference type="AlphaFoldDB" id="A0A2L1J5Q0"/>
<dbReference type="Pfam" id="PF13561">
    <property type="entry name" value="adh_short_C2"/>
    <property type="match status" value="1"/>
</dbReference>
<organism evidence="3 4">
    <name type="scientific">Pseudomonas palleroniana</name>
    <dbReference type="NCBI Taxonomy" id="191390"/>
    <lineage>
        <taxon>Bacteria</taxon>
        <taxon>Pseudomonadati</taxon>
        <taxon>Pseudomonadota</taxon>
        <taxon>Gammaproteobacteria</taxon>
        <taxon>Pseudomonadales</taxon>
        <taxon>Pseudomonadaceae</taxon>
        <taxon>Pseudomonas</taxon>
    </lineage>
</organism>